<evidence type="ECO:0000313" key="2">
    <source>
        <dbReference type="Proteomes" id="UP000789739"/>
    </source>
</evidence>
<gene>
    <name evidence="1" type="ORF">PBRASI_LOCUS7392</name>
</gene>
<dbReference type="EMBL" id="CAJVPI010001127">
    <property type="protein sequence ID" value="CAG8596171.1"/>
    <property type="molecule type" value="Genomic_DNA"/>
</dbReference>
<sequence>MDIKLHPEQEMVVSIEDFRTTARQSNKAVAIKALLCNKKRPEEQEDIPTTKLPWKVLTAASDINGFQLSKSHDKLASERPVMLECQSDDPEHLLLTSDDVYQKLK</sequence>
<proteinExistence type="predicted"/>
<comment type="caution">
    <text evidence="1">The sequence shown here is derived from an EMBL/GenBank/DDBJ whole genome shotgun (WGS) entry which is preliminary data.</text>
</comment>
<dbReference type="Proteomes" id="UP000789739">
    <property type="component" value="Unassembled WGS sequence"/>
</dbReference>
<dbReference type="OrthoDB" id="10601220at2759"/>
<evidence type="ECO:0000313" key="1">
    <source>
        <dbReference type="EMBL" id="CAG8596171.1"/>
    </source>
</evidence>
<accession>A0A9N9GAE0</accession>
<organism evidence="1 2">
    <name type="scientific">Paraglomus brasilianum</name>
    <dbReference type="NCBI Taxonomy" id="144538"/>
    <lineage>
        <taxon>Eukaryota</taxon>
        <taxon>Fungi</taxon>
        <taxon>Fungi incertae sedis</taxon>
        <taxon>Mucoromycota</taxon>
        <taxon>Glomeromycotina</taxon>
        <taxon>Glomeromycetes</taxon>
        <taxon>Paraglomerales</taxon>
        <taxon>Paraglomeraceae</taxon>
        <taxon>Paraglomus</taxon>
    </lineage>
</organism>
<reference evidence="1" key="1">
    <citation type="submission" date="2021-06" db="EMBL/GenBank/DDBJ databases">
        <authorList>
            <person name="Kallberg Y."/>
            <person name="Tangrot J."/>
            <person name="Rosling A."/>
        </authorList>
    </citation>
    <scope>NUCLEOTIDE SEQUENCE</scope>
    <source>
        <strain evidence="1">BR232B</strain>
    </source>
</reference>
<protein>
    <submittedName>
        <fullName evidence="1">3729_t:CDS:1</fullName>
    </submittedName>
</protein>
<dbReference type="AlphaFoldDB" id="A0A9N9GAE0"/>
<keyword evidence="2" id="KW-1185">Reference proteome</keyword>
<name>A0A9N9GAE0_9GLOM</name>